<keyword evidence="1" id="KW-0732">Signal</keyword>
<feature type="signal peptide" evidence="1">
    <location>
        <begin position="1"/>
        <end position="24"/>
    </location>
</feature>
<sequence length="406" mass="45888">MSRKSFINYKFLPVIVAFSFHVVACIESVPEGTDPVIPEEEIEEQPPPGIDVTSCLSISNARLARGTIPEPAMLLDFKIDKDTLYLNANHTDRIHLRTSDCGEEDIASLLIWVVGSEEYVTVTPETFIRSSVRDSLFLTSRQSRLAEVPSCPETTLAFEWSLQCGEQQLPPYVDIEILPVTTDGVPVDRIKRRAMIPDANTVPSCTPGPDDTWVWKWTTVNGEFDSSPGISEIYTFSLNGCCRDGRSVNCLSSFIPESEWISLDYEHFSTVDREYLTFKADGTMNGLLSLTIQNIDPGNSDFCDKKPAYRYNAKDHLFWGDYSFNASTRGLRFTRIESRETLVDLGSLGVFPEYDRHFISTGATYELIGCNLLVEESSVEGMVQRRYFERFTRKEAENGTVDFWLD</sequence>
<dbReference type="Proteomes" id="UP000199403">
    <property type="component" value="Unassembled WGS sequence"/>
</dbReference>
<dbReference type="OrthoDB" id="9841575at2"/>
<keyword evidence="3" id="KW-1185">Reference proteome</keyword>
<organism evidence="2 3">
    <name type="scientific">Cyclobacterium xiamenense</name>
    <dbReference type="NCBI Taxonomy" id="1297121"/>
    <lineage>
        <taxon>Bacteria</taxon>
        <taxon>Pseudomonadati</taxon>
        <taxon>Bacteroidota</taxon>
        <taxon>Cytophagia</taxon>
        <taxon>Cytophagales</taxon>
        <taxon>Cyclobacteriaceae</taxon>
        <taxon>Cyclobacterium</taxon>
    </lineage>
</organism>
<evidence type="ECO:0000313" key="3">
    <source>
        <dbReference type="Proteomes" id="UP000199403"/>
    </source>
</evidence>
<protein>
    <submittedName>
        <fullName evidence="2">Uncharacterized protein</fullName>
    </submittedName>
</protein>
<dbReference type="RefSeq" id="WP_092171178.1">
    <property type="nucleotide sequence ID" value="NZ_FNZH01000002.1"/>
</dbReference>
<name>A0A1H6W6U8_9BACT</name>
<dbReference type="EMBL" id="FNZH01000002">
    <property type="protein sequence ID" value="SEJ09797.1"/>
    <property type="molecule type" value="Genomic_DNA"/>
</dbReference>
<feature type="chain" id="PRO_5011451322" evidence="1">
    <location>
        <begin position="25"/>
        <end position="406"/>
    </location>
</feature>
<proteinExistence type="predicted"/>
<reference evidence="3" key="1">
    <citation type="submission" date="2016-10" db="EMBL/GenBank/DDBJ databases">
        <authorList>
            <person name="Varghese N."/>
            <person name="Submissions S."/>
        </authorList>
    </citation>
    <scope>NUCLEOTIDE SEQUENCE [LARGE SCALE GENOMIC DNA]</scope>
    <source>
        <strain evidence="3">IBRC-M 10761</strain>
    </source>
</reference>
<accession>A0A1H6W6U8</accession>
<gene>
    <name evidence="2" type="ORF">SAMN05192553_102370</name>
</gene>
<dbReference type="AlphaFoldDB" id="A0A1H6W6U8"/>
<evidence type="ECO:0000256" key="1">
    <source>
        <dbReference type="SAM" id="SignalP"/>
    </source>
</evidence>
<evidence type="ECO:0000313" key="2">
    <source>
        <dbReference type="EMBL" id="SEJ09797.1"/>
    </source>
</evidence>